<dbReference type="Proteomes" id="UP001221142">
    <property type="component" value="Unassembled WGS sequence"/>
</dbReference>
<comment type="caution">
    <text evidence="1">The sequence shown here is derived from an EMBL/GenBank/DDBJ whole genome shotgun (WGS) entry which is preliminary data.</text>
</comment>
<evidence type="ECO:0000313" key="1">
    <source>
        <dbReference type="EMBL" id="KAJ7607984.1"/>
    </source>
</evidence>
<organism evidence="1 2">
    <name type="scientific">Roridomyces roridus</name>
    <dbReference type="NCBI Taxonomy" id="1738132"/>
    <lineage>
        <taxon>Eukaryota</taxon>
        <taxon>Fungi</taxon>
        <taxon>Dikarya</taxon>
        <taxon>Basidiomycota</taxon>
        <taxon>Agaricomycotina</taxon>
        <taxon>Agaricomycetes</taxon>
        <taxon>Agaricomycetidae</taxon>
        <taxon>Agaricales</taxon>
        <taxon>Marasmiineae</taxon>
        <taxon>Mycenaceae</taxon>
        <taxon>Roridomyces</taxon>
    </lineage>
</organism>
<proteinExistence type="predicted"/>
<reference evidence="1" key="1">
    <citation type="submission" date="2023-03" db="EMBL/GenBank/DDBJ databases">
        <title>Massive genome expansion in bonnet fungi (Mycena s.s.) driven by repeated elements and novel gene families across ecological guilds.</title>
        <authorList>
            <consortium name="Lawrence Berkeley National Laboratory"/>
            <person name="Harder C.B."/>
            <person name="Miyauchi S."/>
            <person name="Viragh M."/>
            <person name="Kuo A."/>
            <person name="Thoen E."/>
            <person name="Andreopoulos B."/>
            <person name="Lu D."/>
            <person name="Skrede I."/>
            <person name="Drula E."/>
            <person name="Henrissat B."/>
            <person name="Morin E."/>
            <person name="Kohler A."/>
            <person name="Barry K."/>
            <person name="LaButti K."/>
            <person name="Morin E."/>
            <person name="Salamov A."/>
            <person name="Lipzen A."/>
            <person name="Mereny Z."/>
            <person name="Hegedus B."/>
            <person name="Baldrian P."/>
            <person name="Stursova M."/>
            <person name="Weitz H."/>
            <person name="Taylor A."/>
            <person name="Grigoriev I.V."/>
            <person name="Nagy L.G."/>
            <person name="Martin F."/>
            <person name="Kauserud H."/>
        </authorList>
    </citation>
    <scope>NUCLEOTIDE SEQUENCE</scope>
    <source>
        <strain evidence="1">9284</strain>
    </source>
</reference>
<gene>
    <name evidence="1" type="ORF">FB45DRAFT_1130807</name>
</gene>
<dbReference type="EMBL" id="JARKIF010000047">
    <property type="protein sequence ID" value="KAJ7607984.1"/>
    <property type="molecule type" value="Genomic_DNA"/>
</dbReference>
<accession>A0AAD7B2Q2</accession>
<keyword evidence="2" id="KW-1185">Reference proteome</keyword>
<sequence length="305" mass="33792">MVDGRAYIHRRVSQTSLFAGGIHVQKLSTKYTLVNHRCNPRSFFIGPLRGVPDSVYSAFLACPDLQYADVTVESRSNVIFTDLVAFIARQEDLRALNCSPNSIRRSSLVSGSPSQHHSSSKIKELIAPASYIPHLLPLTPHVEWLSLSFPSLPRKLPVPAISICRGSLTMPPTPWLSMPSPVCRRGRKFLSLGFIFDLTTTTNLAWQMDGESDRPERHLHRVVAPPSPCDPDSLRMCDTYTPLPWSAVRLRLRLGSEISPSLRSVSFDRGTVELISSAQRLVVVEDILAGVSADDGCWDVVFGDD</sequence>
<dbReference type="AlphaFoldDB" id="A0AAD7B2Q2"/>
<protein>
    <submittedName>
        <fullName evidence="1">Uncharacterized protein</fullName>
    </submittedName>
</protein>
<evidence type="ECO:0000313" key="2">
    <source>
        <dbReference type="Proteomes" id="UP001221142"/>
    </source>
</evidence>
<name>A0AAD7B2Q2_9AGAR</name>